<evidence type="ECO:0000313" key="2">
    <source>
        <dbReference type="EMBL" id="GAF78118.1"/>
    </source>
</evidence>
<dbReference type="InterPro" id="IPR029052">
    <property type="entry name" value="Metallo-depent_PP-like"/>
</dbReference>
<dbReference type="GO" id="GO:0016787">
    <property type="term" value="F:hydrolase activity"/>
    <property type="evidence" value="ECO:0007669"/>
    <property type="project" value="InterPro"/>
</dbReference>
<reference evidence="2" key="1">
    <citation type="journal article" date="2014" name="Front. Microbiol.">
        <title>High frequency of phylogenetically diverse reductive dehalogenase-homologous genes in deep subseafloor sedimentary metagenomes.</title>
        <authorList>
            <person name="Kawai M."/>
            <person name="Futagami T."/>
            <person name="Toyoda A."/>
            <person name="Takaki Y."/>
            <person name="Nishi S."/>
            <person name="Hori S."/>
            <person name="Arai W."/>
            <person name="Tsubouchi T."/>
            <person name="Morono Y."/>
            <person name="Uchiyama I."/>
            <person name="Ito T."/>
            <person name="Fujiyama A."/>
            <person name="Inagaki F."/>
            <person name="Takami H."/>
        </authorList>
    </citation>
    <scope>NUCLEOTIDE SEQUENCE</scope>
    <source>
        <strain evidence="2">Expedition CK06-06</strain>
    </source>
</reference>
<protein>
    <recommendedName>
        <fullName evidence="1">Calcineurin-like phosphoesterase domain-containing protein</fullName>
    </recommendedName>
</protein>
<dbReference type="AlphaFoldDB" id="X0SAN8"/>
<dbReference type="Pfam" id="PF00149">
    <property type="entry name" value="Metallophos"/>
    <property type="match status" value="1"/>
</dbReference>
<comment type="caution">
    <text evidence="2">The sequence shown here is derived from an EMBL/GenBank/DDBJ whole genome shotgun (WGS) entry which is preliminary data.</text>
</comment>
<sequence>MLDFRSYSIDFPVVIGPNIGYPLFIKYESSTDNSIFNFDLLIVAPQESDKDTLKDKLDGNIDITPLLRLEAESSKKNSADKNVAVRGKKILLKIKSVEHIDIVPINMVKYLESENYLNPASHFDKFASFGNLSNYFKVSASFKPPTEVKEILKTRNFVMFDIIQNIPNRLVRTNFHSLVLTKQDWKDFTFIQATDIHIAKRNDEILEKIKTTISKKIRSKIKSFISDLRDKEIPPLEQRFVNPNNQLRKLIKVVNKKVLNNDIDFLVVTGDIIDFCLISALGKLEDMVNFHLPNTNWVIFRDILLNKEEYFKPGMINGEELLCPIFTVPGNHDFRLAHYDLRWGLMYKKIGLVLSEALLIFDHWVADPVRALTPLRICLINYWQEI</sequence>
<dbReference type="Gene3D" id="3.60.21.10">
    <property type="match status" value="1"/>
</dbReference>
<proteinExistence type="predicted"/>
<gene>
    <name evidence="2" type="ORF">S01H1_03513</name>
</gene>
<feature type="non-terminal residue" evidence="2">
    <location>
        <position position="386"/>
    </location>
</feature>
<dbReference type="InterPro" id="IPR004843">
    <property type="entry name" value="Calcineurin-like_PHP"/>
</dbReference>
<evidence type="ECO:0000259" key="1">
    <source>
        <dbReference type="Pfam" id="PF00149"/>
    </source>
</evidence>
<name>X0SAN8_9ZZZZ</name>
<dbReference type="SUPFAM" id="SSF56300">
    <property type="entry name" value="Metallo-dependent phosphatases"/>
    <property type="match status" value="1"/>
</dbReference>
<feature type="domain" description="Calcineurin-like phosphoesterase" evidence="1">
    <location>
        <begin position="189"/>
        <end position="345"/>
    </location>
</feature>
<dbReference type="EMBL" id="BARS01001909">
    <property type="protein sequence ID" value="GAF78118.1"/>
    <property type="molecule type" value="Genomic_DNA"/>
</dbReference>
<organism evidence="2">
    <name type="scientific">marine sediment metagenome</name>
    <dbReference type="NCBI Taxonomy" id="412755"/>
    <lineage>
        <taxon>unclassified sequences</taxon>
        <taxon>metagenomes</taxon>
        <taxon>ecological metagenomes</taxon>
    </lineage>
</organism>
<accession>X0SAN8</accession>